<dbReference type="AlphaFoldDB" id="A0AB36P0P4"/>
<accession>A0AB36P0P4</accession>
<dbReference type="SMART" id="SM00894">
    <property type="entry name" value="Excalibur"/>
    <property type="match status" value="1"/>
</dbReference>
<keyword evidence="4" id="KW-1185">Reference proteome</keyword>
<evidence type="ECO:0000313" key="5">
    <source>
        <dbReference type="Proteomes" id="UP000198431"/>
    </source>
</evidence>
<dbReference type="EMBL" id="MUHB01000010">
    <property type="protein sequence ID" value="OXB04524.1"/>
    <property type="molecule type" value="Genomic_DNA"/>
</dbReference>
<dbReference type="PROSITE" id="PS51257">
    <property type="entry name" value="PROKAR_LIPOPROTEIN"/>
    <property type="match status" value="1"/>
</dbReference>
<proteinExistence type="predicted"/>
<organism evidence="2 5">
    <name type="scientific">Flavobacterium pectinovorum</name>
    <dbReference type="NCBI Taxonomy" id="29533"/>
    <lineage>
        <taxon>Bacteria</taxon>
        <taxon>Pseudomonadati</taxon>
        <taxon>Bacteroidota</taxon>
        <taxon>Flavobacteriia</taxon>
        <taxon>Flavobacteriales</taxon>
        <taxon>Flavobacteriaceae</taxon>
        <taxon>Flavobacterium</taxon>
    </lineage>
</organism>
<dbReference type="InterPro" id="IPR008613">
    <property type="entry name" value="Excalibur_Ca-bd_domain"/>
</dbReference>
<sequence>MNSRIKYTGIFLAILLLGLIISCSESSDSGETTSNAGGSGSNCPTKTCGDFSSRAAAQATYDSNKSCYKNLDSDSDGIACENLK</sequence>
<gene>
    <name evidence="2" type="ORF">B0A72_12520</name>
    <name evidence="3" type="ORF">SAMN05444387_0850</name>
</gene>
<protein>
    <submittedName>
        <fullName evidence="2">Calcium-binding protein</fullName>
    </submittedName>
    <submittedName>
        <fullName evidence="3">Excalibur calcium-binding domain-containing protein</fullName>
    </submittedName>
</protein>
<dbReference type="Proteomes" id="UP000198431">
    <property type="component" value="Unassembled WGS sequence"/>
</dbReference>
<dbReference type="EMBL" id="FRBX01000001">
    <property type="protein sequence ID" value="SHL53965.1"/>
    <property type="molecule type" value="Genomic_DNA"/>
</dbReference>
<evidence type="ECO:0000313" key="4">
    <source>
        <dbReference type="Proteomes" id="UP000184216"/>
    </source>
</evidence>
<reference evidence="3 4" key="2">
    <citation type="submission" date="2016-11" db="EMBL/GenBank/DDBJ databases">
        <authorList>
            <person name="Varghese N."/>
            <person name="Submissions S."/>
        </authorList>
    </citation>
    <scope>NUCLEOTIDE SEQUENCE [LARGE SCALE GENOMIC DNA]</scope>
    <source>
        <strain evidence="3 4">DSM 6368</strain>
    </source>
</reference>
<evidence type="ECO:0000313" key="2">
    <source>
        <dbReference type="EMBL" id="OXB04524.1"/>
    </source>
</evidence>
<dbReference type="Proteomes" id="UP000184216">
    <property type="component" value="Unassembled WGS sequence"/>
</dbReference>
<reference evidence="2 5" key="1">
    <citation type="submission" date="2016-11" db="EMBL/GenBank/DDBJ databases">
        <title>Whole genomes of Flavobacteriaceae.</title>
        <authorList>
            <person name="Stine C."/>
            <person name="Li C."/>
            <person name="Tadesse D."/>
        </authorList>
    </citation>
    <scope>NUCLEOTIDE SEQUENCE [LARGE SCALE GENOMIC DNA]</scope>
    <source>
        <strain evidence="2 5">ATCC 19366</strain>
    </source>
</reference>
<name>A0AB36P0P4_9FLAO</name>
<evidence type="ECO:0000259" key="1">
    <source>
        <dbReference type="SMART" id="SM00894"/>
    </source>
</evidence>
<dbReference type="Pfam" id="PF05901">
    <property type="entry name" value="Excalibur"/>
    <property type="match status" value="1"/>
</dbReference>
<evidence type="ECO:0000313" key="3">
    <source>
        <dbReference type="EMBL" id="SHL53965.1"/>
    </source>
</evidence>
<comment type="caution">
    <text evidence="2">The sequence shown here is derived from an EMBL/GenBank/DDBJ whole genome shotgun (WGS) entry which is preliminary data.</text>
</comment>
<feature type="domain" description="Excalibur calcium-binding" evidence="1">
    <location>
        <begin position="44"/>
        <end position="81"/>
    </location>
</feature>